<dbReference type="Proteomes" id="UP000198836">
    <property type="component" value="Unassembled WGS sequence"/>
</dbReference>
<dbReference type="SUPFAM" id="SSF69572">
    <property type="entry name" value="Activating enzymes of the ubiquitin-like proteins"/>
    <property type="match status" value="1"/>
</dbReference>
<dbReference type="Gene3D" id="3.40.50.720">
    <property type="entry name" value="NAD(P)-binding Rossmann-like Domain"/>
    <property type="match status" value="1"/>
</dbReference>
<dbReference type="OrthoDB" id="5298642at2"/>
<keyword evidence="3" id="KW-1185">Reference proteome</keyword>
<name>A0A1I0TTN4_9SPHI</name>
<reference evidence="3" key="1">
    <citation type="submission" date="2016-10" db="EMBL/GenBank/DDBJ databases">
        <authorList>
            <person name="Varghese N."/>
            <person name="Submissions S."/>
        </authorList>
    </citation>
    <scope>NUCLEOTIDE SEQUENCE [LARGE SCALE GENOMIC DNA]</scope>
    <source>
        <strain evidence="3">DSM 18130</strain>
    </source>
</reference>
<dbReference type="InterPro" id="IPR035985">
    <property type="entry name" value="Ubiquitin-activating_enz"/>
</dbReference>
<feature type="domain" description="THIF-type NAD/FAD binding fold" evidence="1">
    <location>
        <begin position="23"/>
        <end position="139"/>
    </location>
</feature>
<evidence type="ECO:0000313" key="3">
    <source>
        <dbReference type="Proteomes" id="UP000198836"/>
    </source>
</evidence>
<dbReference type="NCBIfam" id="TIGR03736">
    <property type="entry name" value="PRTRC_ThiF"/>
    <property type="match status" value="1"/>
</dbReference>
<organism evidence="2 3">
    <name type="scientific">Pedobacter suwonensis</name>
    <dbReference type="NCBI Taxonomy" id="332999"/>
    <lineage>
        <taxon>Bacteria</taxon>
        <taxon>Pseudomonadati</taxon>
        <taxon>Bacteroidota</taxon>
        <taxon>Sphingobacteriia</taxon>
        <taxon>Sphingobacteriales</taxon>
        <taxon>Sphingobacteriaceae</taxon>
        <taxon>Pedobacter</taxon>
    </lineage>
</organism>
<gene>
    <name evidence="2" type="ORF">SAMN04488511_11481</name>
</gene>
<proteinExistence type="predicted"/>
<dbReference type="RefSeq" id="WP_090985823.1">
    <property type="nucleotide sequence ID" value="NZ_FOJM01000014.1"/>
</dbReference>
<accession>A0A1I0TTN4</accession>
<dbReference type="EMBL" id="FOJM01000014">
    <property type="protein sequence ID" value="SFA55078.1"/>
    <property type="molecule type" value="Genomic_DNA"/>
</dbReference>
<sequence length="263" mass="28763">MNGIKKRVHIVYPYLLNPTNPISVNLIGAGGSGSQMLTALARINHALNVLGHAGLNVYVFDHDTVQRANLARQLFTENEIGLNKGVALINRVNRFFGTDWKAMPYGYNISTAKKRLANITVSCVDTIGARLEIEESLHSGKEHHIDRDSAIYLLDLGNGRDSGQAVLSTVGEIKQAKSLTFETVGMLPSMVNEYKVMLENGEELDNQPSCSLAEALGKQDLFINSALVNMAASLLWQMLRVGIIEHRGCFLSLGGFRSQPIAV</sequence>
<dbReference type="AlphaFoldDB" id="A0A1I0TTN4"/>
<dbReference type="Pfam" id="PF00899">
    <property type="entry name" value="ThiF"/>
    <property type="match status" value="1"/>
</dbReference>
<evidence type="ECO:0000259" key="1">
    <source>
        <dbReference type="Pfam" id="PF00899"/>
    </source>
</evidence>
<protein>
    <submittedName>
        <fullName evidence="2">PRTRC system ThiF family protein</fullName>
    </submittedName>
</protein>
<dbReference type="InterPro" id="IPR022500">
    <property type="entry name" value="PRTRC_ThiF"/>
</dbReference>
<evidence type="ECO:0000313" key="2">
    <source>
        <dbReference type="EMBL" id="SFA55078.1"/>
    </source>
</evidence>
<dbReference type="InterPro" id="IPR000594">
    <property type="entry name" value="ThiF_NAD_FAD-bd"/>
</dbReference>
<dbReference type="STRING" id="332999.SAMN04488511_11481"/>
<dbReference type="GO" id="GO:0008641">
    <property type="term" value="F:ubiquitin-like modifier activating enzyme activity"/>
    <property type="evidence" value="ECO:0007669"/>
    <property type="project" value="InterPro"/>
</dbReference>